<dbReference type="Proteomes" id="UP000828048">
    <property type="component" value="Chromosome 6"/>
</dbReference>
<organism evidence="1 2">
    <name type="scientific">Vaccinium darrowii</name>
    <dbReference type="NCBI Taxonomy" id="229202"/>
    <lineage>
        <taxon>Eukaryota</taxon>
        <taxon>Viridiplantae</taxon>
        <taxon>Streptophyta</taxon>
        <taxon>Embryophyta</taxon>
        <taxon>Tracheophyta</taxon>
        <taxon>Spermatophyta</taxon>
        <taxon>Magnoliopsida</taxon>
        <taxon>eudicotyledons</taxon>
        <taxon>Gunneridae</taxon>
        <taxon>Pentapetalae</taxon>
        <taxon>asterids</taxon>
        <taxon>Ericales</taxon>
        <taxon>Ericaceae</taxon>
        <taxon>Vaccinioideae</taxon>
        <taxon>Vaccinieae</taxon>
        <taxon>Vaccinium</taxon>
    </lineage>
</organism>
<sequence>MRRGVGVTGVGRWMVAPMRLVVGGSLSNSLVALSRLGAHPENSLLYIIFCMLQYLKKICLLDEPLKINKSFFLLVHRTSYALRYGLVSCSLGRYLQKSLAMVATLCGPSREILETLSLEGSLTADEKYVMIEQVMVDVINQVGLDVKWAISP</sequence>
<keyword evidence="2" id="KW-1185">Reference proteome</keyword>
<proteinExistence type="predicted"/>
<comment type="caution">
    <text evidence="1">The sequence shown here is derived from an EMBL/GenBank/DDBJ whole genome shotgun (WGS) entry which is preliminary data.</text>
</comment>
<name>A0ACB7XCG3_9ERIC</name>
<reference evidence="1 2" key="1">
    <citation type="journal article" date="2021" name="Hortic Res">
        <title>High-quality reference genome and annotation aids understanding of berry development for evergreen blueberry (Vaccinium darrowii).</title>
        <authorList>
            <person name="Yu J."/>
            <person name="Hulse-Kemp A.M."/>
            <person name="Babiker E."/>
            <person name="Staton M."/>
        </authorList>
    </citation>
    <scope>NUCLEOTIDE SEQUENCE [LARGE SCALE GENOMIC DNA]</scope>
    <source>
        <strain evidence="2">cv. NJ 8807/NJ 8810</strain>
        <tissue evidence="1">Young leaf</tissue>
    </source>
</reference>
<evidence type="ECO:0000313" key="2">
    <source>
        <dbReference type="Proteomes" id="UP000828048"/>
    </source>
</evidence>
<accession>A0ACB7XCG3</accession>
<evidence type="ECO:0000313" key="1">
    <source>
        <dbReference type="EMBL" id="KAH7838360.1"/>
    </source>
</evidence>
<dbReference type="EMBL" id="CM037156">
    <property type="protein sequence ID" value="KAH7838360.1"/>
    <property type="molecule type" value="Genomic_DNA"/>
</dbReference>
<gene>
    <name evidence="1" type="ORF">Vadar_025410</name>
</gene>
<protein>
    <submittedName>
        <fullName evidence="1">Uncharacterized protein</fullName>
    </submittedName>
</protein>